<proteinExistence type="predicted"/>
<dbReference type="PANTHER" id="PTHR38790">
    <property type="entry name" value="2EXR DOMAIN-CONTAINING PROTEIN-RELATED"/>
    <property type="match status" value="1"/>
</dbReference>
<reference evidence="3 5" key="2">
    <citation type="submission" date="2023-09" db="EMBL/GenBank/DDBJ databases">
        <title>Complete-Gapless Cercospora beticola genome.</title>
        <authorList>
            <person name="Wyatt N.A."/>
            <person name="Spanner R.E."/>
            <person name="Bolton M.D."/>
        </authorList>
    </citation>
    <scope>NUCLEOTIDE SEQUENCE [LARGE SCALE GENOMIC DNA]</scope>
    <source>
        <strain evidence="3">Cb09-40</strain>
    </source>
</reference>
<evidence type="ECO:0000313" key="3">
    <source>
        <dbReference type="EMBL" id="WPB00782.1"/>
    </source>
</evidence>
<evidence type="ECO:0000259" key="1">
    <source>
        <dbReference type="Pfam" id="PF24864"/>
    </source>
</evidence>
<dbReference type="OrthoDB" id="4757095at2759"/>
<sequence length="263" mass="29614">MAPTSRLLALPAELRQEILIHVLAWPSTDIESTHLSQAVDQNLHCGVCRLGFRKDRYTGSKDSNDVVLHRPAFPTPRSIAILQTCRQIYFEAMDLIYNKTLFLITNQHTSRQKSGIYYNLWSFPGIPWKPLGSTADCRNLLNRVRNVQIEESIGCGAQGRAAAGQMRLLRDLIGKLGSPELSLRLLMHFETCRELGPISNRSCEELAYALKGINRAGCRPTITMLQRFRSFRPGDGVEQDARSVEMVKWAFEAAGVPFILVDK</sequence>
<dbReference type="AlphaFoldDB" id="A0A2G5I4W9"/>
<evidence type="ECO:0000313" key="5">
    <source>
        <dbReference type="Proteomes" id="UP001302367"/>
    </source>
</evidence>
<feature type="domain" description="DUF7730" evidence="1">
    <location>
        <begin position="3"/>
        <end position="109"/>
    </location>
</feature>
<evidence type="ECO:0000313" key="4">
    <source>
        <dbReference type="Proteomes" id="UP000230605"/>
    </source>
</evidence>
<dbReference type="Pfam" id="PF24864">
    <property type="entry name" value="DUF7730"/>
    <property type="match status" value="1"/>
</dbReference>
<dbReference type="EMBL" id="LKMD01000101">
    <property type="protein sequence ID" value="PIA99791.1"/>
    <property type="molecule type" value="Genomic_DNA"/>
</dbReference>
<dbReference type="EMBL" id="CP134186">
    <property type="protein sequence ID" value="WPB00782.1"/>
    <property type="molecule type" value="Genomic_DNA"/>
</dbReference>
<gene>
    <name evidence="2" type="ORF">CB0940_03603</name>
    <name evidence="3" type="ORF">RHO25_005402</name>
</gene>
<reference evidence="2 4" key="1">
    <citation type="submission" date="2015-10" db="EMBL/GenBank/DDBJ databases">
        <title>The cercosporin biosynthetic gene cluster was horizontally transferred to several fungal lineages and shown to be expanded in Cercospora beticola based on microsynteny with recipient genomes.</title>
        <authorList>
            <person name="De Jonge R."/>
            <person name="Ebert M.K."/>
            <person name="Suttle J.C."/>
            <person name="Jurick Ii W.M."/>
            <person name="Secor G.A."/>
            <person name="Thomma B.P."/>
            <person name="Van De Peer Y."/>
            <person name="Bolton M.D."/>
        </authorList>
    </citation>
    <scope>NUCLEOTIDE SEQUENCE [LARGE SCALE GENOMIC DNA]</scope>
    <source>
        <strain evidence="2 4">09-40</strain>
    </source>
</reference>
<name>A0A2G5I4W9_CERBT</name>
<accession>A0A2G5I4W9</accession>
<dbReference type="InterPro" id="IPR056632">
    <property type="entry name" value="DUF7730"/>
</dbReference>
<protein>
    <recommendedName>
        <fullName evidence="1">DUF7730 domain-containing protein</fullName>
    </recommendedName>
</protein>
<dbReference type="Proteomes" id="UP000230605">
    <property type="component" value="Chromosome 3"/>
</dbReference>
<evidence type="ECO:0000313" key="2">
    <source>
        <dbReference type="EMBL" id="PIA99791.1"/>
    </source>
</evidence>
<dbReference type="Proteomes" id="UP001302367">
    <property type="component" value="Chromosome 3"/>
</dbReference>
<dbReference type="PANTHER" id="PTHR38790:SF4">
    <property type="entry name" value="2EXR DOMAIN-CONTAINING PROTEIN"/>
    <property type="match status" value="1"/>
</dbReference>
<organism evidence="2 4">
    <name type="scientific">Cercospora beticola</name>
    <name type="common">Sugarbeet leaf spot fungus</name>
    <dbReference type="NCBI Taxonomy" id="122368"/>
    <lineage>
        <taxon>Eukaryota</taxon>
        <taxon>Fungi</taxon>
        <taxon>Dikarya</taxon>
        <taxon>Ascomycota</taxon>
        <taxon>Pezizomycotina</taxon>
        <taxon>Dothideomycetes</taxon>
        <taxon>Dothideomycetidae</taxon>
        <taxon>Mycosphaerellales</taxon>
        <taxon>Mycosphaerellaceae</taxon>
        <taxon>Cercospora</taxon>
    </lineage>
</organism>
<keyword evidence="5" id="KW-1185">Reference proteome</keyword>